<dbReference type="PANTHER" id="PTHR12601:SF6">
    <property type="entry name" value="CLUSTERED MITOCHONDRIA PROTEIN HOMOLOG"/>
    <property type="match status" value="1"/>
</dbReference>
<dbReference type="PROSITE" id="PS50004">
    <property type="entry name" value="C2"/>
    <property type="match status" value="1"/>
</dbReference>
<feature type="region of interest" description="Disordered" evidence="2">
    <location>
        <begin position="65"/>
        <end position="91"/>
    </location>
</feature>
<accession>L8HDX8</accession>
<dbReference type="InterPro" id="IPR011990">
    <property type="entry name" value="TPR-like_helical_dom_sf"/>
</dbReference>
<dbReference type="GO" id="GO:0048312">
    <property type="term" value="P:intracellular distribution of mitochondria"/>
    <property type="evidence" value="ECO:0007669"/>
    <property type="project" value="TreeGrafter"/>
</dbReference>
<gene>
    <name evidence="5" type="ORF">ACA1_036620</name>
</gene>
<dbReference type="InterPro" id="IPR027523">
    <property type="entry name" value="CLU_prot"/>
</dbReference>
<name>L8HDX8_ACACF</name>
<dbReference type="AlphaFoldDB" id="L8HDX8"/>
<evidence type="ECO:0000259" key="4">
    <source>
        <dbReference type="PROSITE" id="PS51823"/>
    </source>
</evidence>
<dbReference type="KEGG" id="acan:ACA1_036620"/>
<dbReference type="EMBL" id="KB007868">
    <property type="protein sequence ID" value="ELR22968.1"/>
    <property type="molecule type" value="Genomic_DNA"/>
</dbReference>
<feature type="domain" description="C2" evidence="3">
    <location>
        <begin position="1020"/>
        <end position="1138"/>
    </location>
</feature>
<dbReference type="PROSITE" id="PS51823">
    <property type="entry name" value="CLU"/>
    <property type="match status" value="1"/>
</dbReference>
<dbReference type="GO" id="GO:0003729">
    <property type="term" value="F:mRNA binding"/>
    <property type="evidence" value="ECO:0007669"/>
    <property type="project" value="TreeGrafter"/>
</dbReference>
<dbReference type="SUPFAM" id="SSF49562">
    <property type="entry name" value="C2 domain (Calcium/lipid-binding domain, CaLB)"/>
    <property type="match status" value="1"/>
</dbReference>
<dbReference type="SUPFAM" id="SSF48452">
    <property type="entry name" value="TPR-like"/>
    <property type="match status" value="1"/>
</dbReference>
<dbReference type="Pfam" id="PF12807">
    <property type="entry name" value="eIF3_p135"/>
    <property type="match status" value="1"/>
</dbReference>
<dbReference type="GeneID" id="14923936"/>
<dbReference type="CDD" id="cd00030">
    <property type="entry name" value="C2"/>
    <property type="match status" value="1"/>
</dbReference>
<dbReference type="Proteomes" id="UP000011083">
    <property type="component" value="Unassembled WGS sequence"/>
</dbReference>
<keyword evidence="1" id="KW-0963">Cytoplasm</keyword>
<dbReference type="VEuPathDB" id="AmoebaDB:ACA1_036620"/>
<dbReference type="Pfam" id="PF00168">
    <property type="entry name" value="C2"/>
    <property type="match status" value="1"/>
</dbReference>
<keyword evidence="6" id="KW-1185">Reference proteome</keyword>
<dbReference type="Gene3D" id="2.60.40.150">
    <property type="entry name" value="C2 domain"/>
    <property type="match status" value="1"/>
</dbReference>
<feature type="compositionally biased region" description="Low complexity" evidence="2">
    <location>
        <begin position="128"/>
        <end position="141"/>
    </location>
</feature>
<evidence type="ECO:0000259" key="3">
    <source>
        <dbReference type="PROSITE" id="PS50004"/>
    </source>
</evidence>
<evidence type="ECO:0000313" key="5">
    <source>
        <dbReference type="EMBL" id="ELR22968.1"/>
    </source>
</evidence>
<dbReference type="OrthoDB" id="26691at2759"/>
<dbReference type="Gene3D" id="1.25.40.10">
    <property type="entry name" value="Tetratricopeptide repeat domain"/>
    <property type="match status" value="1"/>
</dbReference>
<feature type="region of interest" description="Disordered" evidence="2">
    <location>
        <begin position="1"/>
        <end position="32"/>
    </location>
</feature>
<proteinExistence type="predicted"/>
<evidence type="ECO:0000256" key="2">
    <source>
        <dbReference type="SAM" id="MobiDB-lite"/>
    </source>
</evidence>
<dbReference type="InterPro" id="IPR035892">
    <property type="entry name" value="C2_domain_sf"/>
</dbReference>
<feature type="region of interest" description="Disordered" evidence="2">
    <location>
        <begin position="115"/>
        <end position="151"/>
    </location>
</feature>
<dbReference type="InterPro" id="IPR033646">
    <property type="entry name" value="CLU-central"/>
</dbReference>
<organism evidence="5 6">
    <name type="scientific">Acanthamoeba castellanii (strain ATCC 30010 / Neff)</name>
    <dbReference type="NCBI Taxonomy" id="1257118"/>
    <lineage>
        <taxon>Eukaryota</taxon>
        <taxon>Amoebozoa</taxon>
        <taxon>Discosea</taxon>
        <taxon>Longamoebia</taxon>
        <taxon>Centramoebida</taxon>
        <taxon>Acanthamoebidae</taxon>
        <taxon>Acanthamoeba</taxon>
    </lineage>
</organism>
<feature type="compositionally biased region" description="Polar residues" evidence="2">
    <location>
        <begin position="65"/>
        <end position="86"/>
    </location>
</feature>
<dbReference type="Pfam" id="PF13236">
    <property type="entry name" value="CLU"/>
    <property type="match status" value="1"/>
</dbReference>
<dbReference type="RefSeq" id="XP_004352107.1">
    <property type="nucleotide sequence ID" value="XM_004352055.1"/>
</dbReference>
<feature type="compositionally biased region" description="Basic and acidic residues" evidence="2">
    <location>
        <begin position="10"/>
        <end position="19"/>
    </location>
</feature>
<dbReference type="GO" id="GO:0005737">
    <property type="term" value="C:cytoplasm"/>
    <property type="evidence" value="ECO:0007669"/>
    <property type="project" value="TreeGrafter"/>
</dbReference>
<reference evidence="5 6" key="1">
    <citation type="journal article" date="2013" name="Genome Biol.">
        <title>Genome of Acanthamoeba castellanii highlights extensive lateral gene transfer and early evolution of tyrosine kinase signaling.</title>
        <authorList>
            <person name="Clarke M."/>
            <person name="Lohan A.J."/>
            <person name="Liu B."/>
            <person name="Lagkouvardos I."/>
            <person name="Roy S."/>
            <person name="Zafar N."/>
            <person name="Bertelli C."/>
            <person name="Schilde C."/>
            <person name="Kianianmomeni A."/>
            <person name="Burglin T.R."/>
            <person name="Frech C."/>
            <person name="Turcotte B."/>
            <person name="Kopec K.O."/>
            <person name="Synnott J.M."/>
            <person name="Choo C."/>
            <person name="Paponov I."/>
            <person name="Finkler A."/>
            <person name="Soon Heng Tan C."/>
            <person name="Hutchins A.P."/>
            <person name="Weinmeier T."/>
            <person name="Rattei T."/>
            <person name="Chu J.S."/>
            <person name="Gimenez G."/>
            <person name="Irimia M."/>
            <person name="Rigden D.J."/>
            <person name="Fitzpatrick D.A."/>
            <person name="Lorenzo-Morales J."/>
            <person name="Bateman A."/>
            <person name="Chiu C.H."/>
            <person name="Tang P."/>
            <person name="Hegemann P."/>
            <person name="Fromm H."/>
            <person name="Raoult D."/>
            <person name="Greub G."/>
            <person name="Miranda-Saavedra D."/>
            <person name="Chen N."/>
            <person name="Nash P."/>
            <person name="Ginger M.L."/>
            <person name="Horn M."/>
            <person name="Schaap P."/>
            <person name="Caler L."/>
            <person name="Loftus B."/>
        </authorList>
    </citation>
    <scope>NUCLEOTIDE SEQUENCE [LARGE SCALE GENOMIC DNA]</scope>
    <source>
        <strain evidence="5 6">Neff</strain>
    </source>
</reference>
<sequence>MSFVGLRQLQQREEDEHQLKQGSTGLKSERSATIGRVVDDEASSCPSADPYLDFLVTVTTARLANSGSASPSSPTTMPWSKSSSPSPAHMLSASMPASALQGPLYSVMRRQQLEVQQTRKRLDAEGHTPSSASSSSPSSTSHVFRTGNMQSTPQDLRSLASIVKRGILCAWSVQQGKDPKTGLPVPVSVFDPVRIIIDETNLYIAPQTATEAELPTRIALSSIHRVREFRTASKDWVNKYGLTLEFMTNTTSRSEKVTLVAPTKKSQQWWMKAVIMNKGLLRDWNEEFQEAMTAYRRENINQQANAMMGGLKGKGRHKDEHDYLSMSIDGISLASLPLSVRASLQVVDLVKEFTEIAEVIAQIIVDELHCPVAEKLIPPTQLGGMAGGEKYLSHGILFKFAIDSRGLYNGDEFAMKATQHEIKGLTAYINYSLNSNFPNTLHFPVMSVIDYKGFRLSATSILPVGPNTIVYGSADGSKTVHNKYKDMNALMKKAGRALNLKPHWVTPLLPGGPKVLICGPGDIEGHLGTDGRFYVLDTARVFPPTTPTPELKGSFLYRLMRPEFVKVNEYPLCSDAYSRWAHDPDNPNVLKQHNAEIVEATNHLVQTVIPAFAFFETIFIESLNAWRSFVEDMRVLVIDMHRGGINCRYLGVIRQHVTNTNLRKSMLIEMVSRVLKNELREHMRNVRSSSEEDNKGVIATFFGRFLQDPHFWQSSPSISTTFDVKQRLQERFPSCLTVGEQMPGWDLRAELHIGAVFARVNQLMGLNWSEEFDTRLWRWLDKPRGDLASIEELRCSIVKISPTVAQLPLVSFFAAKKFEKYADSPYASTKKQLESFLLKARDQYLLALEMKSDDVTILLNLASLFARLARCIEEQMHDPRTMAKMRKVEGFDMKHFRHRAHRFYQSADRQYQEALRIDSTRADLLAGYAAYLLTLPERAKEADKYYTLAMQANPHNDELKAKHERFHDDLHHRHHPAPPLDLAASSSTLPKSGALLGAKTLRLRRLQSNSLGSGILRLSGRREADDIVISSPQTMKRTLQIALVAGRSLHGRGGKESDVVDPYCVLQLGQQVQRSTTKRKTSSPSWNETFSFTITNAQEAVKLYVYDTGLFSLTQNCMGMRVLPISEIEAMNGHTGWYVLCASEGEPSDLALGEVRLHFQLE</sequence>
<dbReference type="InterPro" id="IPR025697">
    <property type="entry name" value="CLU_dom"/>
</dbReference>
<dbReference type="PANTHER" id="PTHR12601">
    <property type="entry name" value="EUKARYOTIC TRANSLATION INITIATION FACTOR 3 SUBUNIT EIF-3"/>
    <property type="match status" value="1"/>
</dbReference>
<feature type="domain" description="Clu" evidence="4">
    <location>
        <begin position="262"/>
        <end position="549"/>
    </location>
</feature>
<dbReference type="SMART" id="SM00239">
    <property type="entry name" value="C2"/>
    <property type="match status" value="1"/>
</dbReference>
<evidence type="ECO:0000313" key="6">
    <source>
        <dbReference type="Proteomes" id="UP000011083"/>
    </source>
</evidence>
<dbReference type="InterPro" id="IPR000008">
    <property type="entry name" value="C2_dom"/>
</dbReference>
<evidence type="ECO:0000256" key="1">
    <source>
        <dbReference type="ARBA" id="ARBA00022490"/>
    </source>
</evidence>
<protein>
    <submittedName>
        <fullName evidence="5">C2 domain containing protein</fullName>
    </submittedName>
</protein>